<keyword evidence="3" id="KW-0732">Signal</keyword>
<comment type="similarity">
    <text evidence="1">Belongs to the peptidase C40 family.</text>
</comment>
<evidence type="ECO:0000256" key="1">
    <source>
        <dbReference type="ARBA" id="ARBA00007074"/>
    </source>
</evidence>
<name>A0AAV3M589_9GAMM</name>
<keyword evidence="4" id="KW-0378">Hydrolase</keyword>
<dbReference type="GO" id="GO:0006508">
    <property type="term" value="P:proteolysis"/>
    <property type="evidence" value="ECO:0007669"/>
    <property type="project" value="UniProtKB-KW"/>
</dbReference>
<sequence>MFIFHALYIIVSRIKISLKVIIHGLSIRYAMIVNLKYLPLLCCLVLIGCSSSVKRTSAPPMKTQLSDPIMTIAQLKDQLSQWYGTPYHYGGMSQNGVDCSGFVYRTFSDRFAIEVPRTTVDQTRLGTRIDKSDLMPGDLVFFKTGSGENGLHVGIYDTDNTFIHASTSKGVMRSSMDNSYWRKVFWQARRI</sequence>
<dbReference type="AlphaFoldDB" id="A0AAV3M589"/>
<evidence type="ECO:0000256" key="4">
    <source>
        <dbReference type="ARBA" id="ARBA00022801"/>
    </source>
</evidence>
<dbReference type="GO" id="GO:0008234">
    <property type="term" value="F:cysteine-type peptidase activity"/>
    <property type="evidence" value="ECO:0007669"/>
    <property type="project" value="UniProtKB-KW"/>
</dbReference>
<feature type="domain" description="NlpC/P60" evidence="6">
    <location>
        <begin position="69"/>
        <end position="191"/>
    </location>
</feature>
<proteinExistence type="inferred from homology"/>
<dbReference type="SUPFAM" id="SSF54001">
    <property type="entry name" value="Cysteine proteinases"/>
    <property type="match status" value="1"/>
</dbReference>
<keyword evidence="2" id="KW-0645">Protease</keyword>
<dbReference type="Pfam" id="PF00877">
    <property type="entry name" value="NLPC_P60"/>
    <property type="match status" value="1"/>
</dbReference>
<dbReference type="InterPro" id="IPR052062">
    <property type="entry name" value="Murein_DD/LD_carboxypeptidase"/>
</dbReference>
<evidence type="ECO:0000256" key="5">
    <source>
        <dbReference type="ARBA" id="ARBA00022807"/>
    </source>
</evidence>
<evidence type="ECO:0000256" key="3">
    <source>
        <dbReference type="ARBA" id="ARBA00022729"/>
    </source>
</evidence>
<dbReference type="PANTHER" id="PTHR47360">
    <property type="entry name" value="MUREIN DD-ENDOPEPTIDASE MEPS/MUREIN LD-CARBOXYPEPTIDASE"/>
    <property type="match status" value="1"/>
</dbReference>
<dbReference type="InterPro" id="IPR000064">
    <property type="entry name" value="NLP_P60_dom"/>
</dbReference>
<evidence type="ECO:0000256" key="2">
    <source>
        <dbReference type="ARBA" id="ARBA00022670"/>
    </source>
</evidence>
<evidence type="ECO:0000313" key="7">
    <source>
        <dbReference type="EMBL" id="EUD10998.1"/>
    </source>
</evidence>
<gene>
    <name evidence="7" type="ORF">HMPREF1563_2646</name>
</gene>
<dbReference type="EMBL" id="JALD01000045">
    <property type="protein sequence ID" value="EUD10998.1"/>
    <property type="molecule type" value="Genomic_DNA"/>
</dbReference>
<organism evidence="7 8">
    <name type="scientific">Providencia alcalifaciens 205/92</name>
    <dbReference type="NCBI Taxonomy" id="1256988"/>
    <lineage>
        <taxon>Bacteria</taxon>
        <taxon>Pseudomonadati</taxon>
        <taxon>Pseudomonadota</taxon>
        <taxon>Gammaproteobacteria</taxon>
        <taxon>Enterobacterales</taxon>
        <taxon>Morganellaceae</taxon>
        <taxon>Providencia</taxon>
    </lineage>
</organism>
<reference evidence="7 8" key="1">
    <citation type="submission" date="2014-01" db="EMBL/GenBank/DDBJ databases">
        <authorList>
            <person name="Durkin A.S."/>
            <person name="McCorrison J."/>
            <person name="Torralba M."/>
            <person name="Gillis M."/>
            <person name="Haft D.H."/>
            <person name="Methe B."/>
            <person name="Sutton G."/>
            <person name="Nelson K.E."/>
        </authorList>
    </citation>
    <scope>NUCLEOTIDE SEQUENCE [LARGE SCALE GENOMIC DNA]</scope>
    <source>
        <strain evidence="7 8">205/92</strain>
    </source>
</reference>
<comment type="caution">
    <text evidence="7">The sequence shown here is derived from an EMBL/GenBank/DDBJ whole genome shotgun (WGS) entry which is preliminary data.</text>
</comment>
<keyword evidence="5" id="KW-0788">Thiol protease</keyword>
<dbReference type="InterPro" id="IPR038765">
    <property type="entry name" value="Papain-like_cys_pep_sf"/>
</dbReference>
<accession>A0AAV3M589</accession>
<evidence type="ECO:0000313" key="8">
    <source>
        <dbReference type="Proteomes" id="UP000022311"/>
    </source>
</evidence>
<protein>
    <submittedName>
        <fullName evidence="7">NlpC/P60 family protein</fullName>
    </submittedName>
</protein>
<dbReference type="PANTHER" id="PTHR47360:SF1">
    <property type="entry name" value="ENDOPEPTIDASE NLPC-RELATED"/>
    <property type="match status" value="1"/>
</dbReference>
<dbReference type="Proteomes" id="UP000022311">
    <property type="component" value="Unassembled WGS sequence"/>
</dbReference>
<evidence type="ECO:0000259" key="6">
    <source>
        <dbReference type="PROSITE" id="PS51935"/>
    </source>
</evidence>
<dbReference type="PROSITE" id="PS51935">
    <property type="entry name" value="NLPC_P60"/>
    <property type="match status" value="1"/>
</dbReference>
<dbReference type="Gene3D" id="3.90.1720.10">
    <property type="entry name" value="endopeptidase domain like (from Nostoc punctiforme)"/>
    <property type="match status" value="1"/>
</dbReference>